<protein>
    <submittedName>
        <fullName evidence="19">Catecholate siderophore receptor Fiu</fullName>
    </submittedName>
</protein>
<dbReference type="Gene3D" id="2.40.170.20">
    <property type="entry name" value="TonB-dependent receptor, beta-barrel domain"/>
    <property type="match status" value="1"/>
</dbReference>
<evidence type="ECO:0000259" key="18">
    <source>
        <dbReference type="Pfam" id="PF07715"/>
    </source>
</evidence>
<dbReference type="PANTHER" id="PTHR32552">
    <property type="entry name" value="FERRICHROME IRON RECEPTOR-RELATED"/>
    <property type="match status" value="1"/>
</dbReference>
<dbReference type="NCBIfam" id="TIGR01783">
    <property type="entry name" value="TonB-siderophor"/>
    <property type="match status" value="1"/>
</dbReference>
<keyword evidence="7 16" id="KW-0732">Signal</keyword>
<sequence length="764" mass="82345">MTDLIRSRRHGARRMPVITSTATATLLAMAVPAVANETTLPTVTVSGAQPEYKAERVASPKFTEPLLNTTQTVSVITDALFKEQGASTLSEALRNSAGVSTFFLGENGNTNTGDAIYMRGFDSASSIYVDGVRDLGSVSRDTFNISQIEVTKGPAGTDYGRSAPTGAINLATKRAALDDASSASLTGGEDYLRATADLNRAITAVEGTALRVNVMGQKDGVPARDQVENDRWGVATSLAYGLGSPTRAYLDYLHVEQNNVPDGGVSTVGLPGYSTPDPARPFLNDAGRVDPTNFYGTRADYEDVRTDMVTLTVERDFSPTMTLRNTTRWGKTRQDYLLTAFMASSTSTPPNLLTPNPADPSSWTLARSNPTFKNQTNEILTNQTNLNATLATGGFTHEISAGIELTREKQRNLTTIRSGNWPAANLYDPDPNVSGMSWAPNGAHADGETRTAAAYLFDTLKLNEQWQINGGVRFERYRTEYLNVAACGGTGNSAIPCNGAPSGTLVTATDLDDADNLFNWKLGVLYKPAPNGSIYANYATSQQPPGGANFALSSNANNAGNPDYKPQQARTAEIGTKWEVLDRQLALSAALYRTEVRNEVEQDPVDQQYHQTGKKRVQGIELGVVGQITRNWGISAGFTVMDTKVVSGAGVGNDDSRELNYTPKTAFTAWTTYNLGHGVTLGGGGRYVGELQRGKDGAIGTPRYVESYWVFDGMASYAVSKNVEVQLNVYNLLDEEYVAAINKSGYRYTPGTPRSVRLTANFTF</sequence>
<evidence type="ECO:0000256" key="16">
    <source>
        <dbReference type="SAM" id="SignalP"/>
    </source>
</evidence>
<evidence type="ECO:0000313" key="20">
    <source>
        <dbReference type="Proteomes" id="UP001061302"/>
    </source>
</evidence>
<keyword evidence="5" id="KW-0410">Iron transport</keyword>
<name>A0ABY6DSH3_9NEIS</name>
<dbReference type="CDD" id="cd01347">
    <property type="entry name" value="ligand_gated_channel"/>
    <property type="match status" value="1"/>
</dbReference>
<evidence type="ECO:0000256" key="5">
    <source>
        <dbReference type="ARBA" id="ARBA00022496"/>
    </source>
</evidence>
<comment type="subcellular location">
    <subcellularLocation>
        <location evidence="1 14">Cell outer membrane</location>
        <topology evidence="1 14">Multi-pass membrane protein</topology>
    </subcellularLocation>
</comment>
<keyword evidence="11 14" id="KW-0472">Membrane</keyword>
<evidence type="ECO:0000256" key="9">
    <source>
        <dbReference type="ARBA" id="ARBA00023065"/>
    </source>
</evidence>
<feature type="domain" description="TonB-dependent receptor plug" evidence="18">
    <location>
        <begin position="66"/>
        <end position="167"/>
    </location>
</feature>
<dbReference type="PANTHER" id="PTHR32552:SF89">
    <property type="entry name" value="CATECHOLATE SIDEROPHORE RECEPTOR FIU"/>
    <property type="match status" value="1"/>
</dbReference>
<dbReference type="PROSITE" id="PS52016">
    <property type="entry name" value="TONB_DEPENDENT_REC_3"/>
    <property type="match status" value="1"/>
</dbReference>
<keyword evidence="12 19" id="KW-0675">Receptor</keyword>
<dbReference type="InterPro" id="IPR010105">
    <property type="entry name" value="TonB_sidphr_rcpt"/>
</dbReference>
<evidence type="ECO:0000256" key="3">
    <source>
        <dbReference type="ARBA" id="ARBA00022448"/>
    </source>
</evidence>
<evidence type="ECO:0000256" key="7">
    <source>
        <dbReference type="ARBA" id="ARBA00022729"/>
    </source>
</evidence>
<reference evidence="19" key="1">
    <citation type="submission" date="2022-10" db="EMBL/GenBank/DDBJ databases">
        <title>Chitiniphilus purpureus sp. nov., a novel chitin-degrading bacterium isolated from crawfish pond sediment.</title>
        <authorList>
            <person name="Li K."/>
        </authorList>
    </citation>
    <scope>NUCLEOTIDE SEQUENCE</scope>
    <source>
        <strain evidence="19">CD1</strain>
    </source>
</reference>
<keyword evidence="8" id="KW-0408">Iron</keyword>
<evidence type="ECO:0000256" key="4">
    <source>
        <dbReference type="ARBA" id="ARBA00022452"/>
    </source>
</evidence>
<keyword evidence="10 15" id="KW-0798">TonB box</keyword>
<organism evidence="19 20">
    <name type="scientific">Chitiniphilus purpureus</name>
    <dbReference type="NCBI Taxonomy" id="2981137"/>
    <lineage>
        <taxon>Bacteria</taxon>
        <taxon>Pseudomonadati</taxon>
        <taxon>Pseudomonadota</taxon>
        <taxon>Betaproteobacteria</taxon>
        <taxon>Neisseriales</taxon>
        <taxon>Chitinibacteraceae</taxon>
        <taxon>Chitiniphilus</taxon>
    </lineage>
</organism>
<gene>
    <name evidence="19" type="ORF">N8I74_16235</name>
</gene>
<accession>A0ABY6DSH3</accession>
<keyword evidence="6 14" id="KW-0812">Transmembrane</keyword>
<evidence type="ECO:0000256" key="15">
    <source>
        <dbReference type="RuleBase" id="RU003357"/>
    </source>
</evidence>
<keyword evidence="3 14" id="KW-0813">Transport</keyword>
<dbReference type="Pfam" id="PF07715">
    <property type="entry name" value="Plug"/>
    <property type="match status" value="1"/>
</dbReference>
<evidence type="ECO:0000259" key="17">
    <source>
        <dbReference type="Pfam" id="PF00593"/>
    </source>
</evidence>
<dbReference type="InterPro" id="IPR037066">
    <property type="entry name" value="Plug_dom_sf"/>
</dbReference>
<dbReference type="Proteomes" id="UP001061302">
    <property type="component" value="Chromosome"/>
</dbReference>
<evidence type="ECO:0000256" key="8">
    <source>
        <dbReference type="ARBA" id="ARBA00023004"/>
    </source>
</evidence>
<dbReference type="RefSeq" id="WP_263124171.1">
    <property type="nucleotide sequence ID" value="NZ_CP106753.1"/>
</dbReference>
<evidence type="ECO:0000256" key="6">
    <source>
        <dbReference type="ARBA" id="ARBA00022692"/>
    </source>
</evidence>
<keyword evidence="20" id="KW-1185">Reference proteome</keyword>
<dbReference type="NCBIfam" id="NF007349">
    <property type="entry name" value="PRK09840.1"/>
    <property type="match status" value="1"/>
</dbReference>
<evidence type="ECO:0000256" key="14">
    <source>
        <dbReference type="PROSITE-ProRule" id="PRU01360"/>
    </source>
</evidence>
<keyword evidence="4 14" id="KW-1134">Transmembrane beta strand</keyword>
<dbReference type="Gene3D" id="2.170.130.10">
    <property type="entry name" value="TonB-dependent receptor, plug domain"/>
    <property type="match status" value="1"/>
</dbReference>
<keyword evidence="9" id="KW-0406">Ion transport</keyword>
<proteinExistence type="inferred from homology"/>
<feature type="chain" id="PRO_5045543589" evidence="16">
    <location>
        <begin position="36"/>
        <end position="764"/>
    </location>
</feature>
<dbReference type="EMBL" id="CP106753">
    <property type="protein sequence ID" value="UXY14848.1"/>
    <property type="molecule type" value="Genomic_DNA"/>
</dbReference>
<dbReference type="InterPro" id="IPR012910">
    <property type="entry name" value="Plug_dom"/>
</dbReference>
<evidence type="ECO:0000256" key="2">
    <source>
        <dbReference type="ARBA" id="ARBA00009810"/>
    </source>
</evidence>
<dbReference type="SUPFAM" id="SSF56935">
    <property type="entry name" value="Porins"/>
    <property type="match status" value="1"/>
</dbReference>
<dbReference type="InterPro" id="IPR036942">
    <property type="entry name" value="Beta-barrel_TonB_sf"/>
</dbReference>
<keyword evidence="13 14" id="KW-0998">Cell outer membrane</keyword>
<evidence type="ECO:0000256" key="1">
    <source>
        <dbReference type="ARBA" id="ARBA00004571"/>
    </source>
</evidence>
<dbReference type="InterPro" id="IPR000531">
    <property type="entry name" value="Beta-barrel_TonB"/>
</dbReference>
<evidence type="ECO:0000256" key="12">
    <source>
        <dbReference type="ARBA" id="ARBA00023170"/>
    </source>
</evidence>
<dbReference type="Pfam" id="PF00593">
    <property type="entry name" value="TonB_dep_Rec_b-barrel"/>
    <property type="match status" value="1"/>
</dbReference>
<evidence type="ECO:0000256" key="10">
    <source>
        <dbReference type="ARBA" id="ARBA00023077"/>
    </source>
</evidence>
<evidence type="ECO:0000256" key="11">
    <source>
        <dbReference type="ARBA" id="ARBA00023136"/>
    </source>
</evidence>
<feature type="signal peptide" evidence="16">
    <location>
        <begin position="1"/>
        <end position="35"/>
    </location>
</feature>
<dbReference type="InterPro" id="IPR039426">
    <property type="entry name" value="TonB-dep_rcpt-like"/>
</dbReference>
<evidence type="ECO:0000313" key="19">
    <source>
        <dbReference type="EMBL" id="UXY14848.1"/>
    </source>
</evidence>
<comment type="similarity">
    <text evidence="2 14 15">Belongs to the TonB-dependent receptor family.</text>
</comment>
<evidence type="ECO:0000256" key="13">
    <source>
        <dbReference type="ARBA" id="ARBA00023237"/>
    </source>
</evidence>
<feature type="domain" description="TonB-dependent receptor-like beta-barrel" evidence="17">
    <location>
        <begin position="269"/>
        <end position="732"/>
    </location>
</feature>